<protein>
    <recommendedName>
        <fullName evidence="5">Pistil-specific extensin-like protein</fullName>
    </recommendedName>
</protein>
<dbReference type="PANTHER" id="PTHR33470">
    <property type="entry name" value="OS01G0164075 PROTEIN"/>
    <property type="match status" value="1"/>
</dbReference>
<evidence type="ECO:0000256" key="1">
    <source>
        <dbReference type="ARBA" id="ARBA00022729"/>
    </source>
</evidence>
<evidence type="ECO:0000313" key="4">
    <source>
        <dbReference type="Proteomes" id="UP000516437"/>
    </source>
</evidence>
<evidence type="ECO:0000256" key="2">
    <source>
        <dbReference type="SAM" id="SignalP"/>
    </source>
</evidence>
<dbReference type="Pfam" id="PF01190">
    <property type="entry name" value="Pollen_Ole_e_1"/>
    <property type="match status" value="1"/>
</dbReference>
<proteinExistence type="predicted"/>
<keyword evidence="4" id="KW-1185">Reference proteome</keyword>
<name>A0A6A1UGZ2_9ROSI</name>
<dbReference type="GO" id="GO:0071944">
    <property type="term" value="C:cell periphery"/>
    <property type="evidence" value="ECO:0007669"/>
    <property type="project" value="TreeGrafter"/>
</dbReference>
<dbReference type="OrthoDB" id="747559at2759"/>
<feature type="signal peptide" evidence="2">
    <location>
        <begin position="1"/>
        <end position="23"/>
    </location>
</feature>
<dbReference type="PANTHER" id="PTHR33470:SF29">
    <property type="entry name" value="POLLEN OLE E 1 ALLERGEN AND EXTENSIN FAMILY PROTEIN"/>
    <property type="match status" value="1"/>
</dbReference>
<dbReference type="EMBL" id="RXIC02000451">
    <property type="protein sequence ID" value="KAB1199551.1"/>
    <property type="molecule type" value="Genomic_DNA"/>
</dbReference>
<reference evidence="3 4" key="1">
    <citation type="journal article" date="2019" name="Plant Biotechnol. J.">
        <title>The red bayberry genome and genetic basis of sex determination.</title>
        <authorList>
            <person name="Jia H.M."/>
            <person name="Jia H.J."/>
            <person name="Cai Q.L."/>
            <person name="Wang Y."/>
            <person name="Zhao H.B."/>
            <person name="Yang W.F."/>
            <person name="Wang G.Y."/>
            <person name="Li Y.H."/>
            <person name="Zhan D.L."/>
            <person name="Shen Y.T."/>
            <person name="Niu Q.F."/>
            <person name="Chang L."/>
            <person name="Qiu J."/>
            <person name="Zhao L."/>
            <person name="Xie H.B."/>
            <person name="Fu W.Y."/>
            <person name="Jin J."/>
            <person name="Li X.W."/>
            <person name="Jiao Y."/>
            <person name="Zhou C.C."/>
            <person name="Tu T."/>
            <person name="Chai C.Y."/>
            <person name="Gao J.L."/>
            <person name="Fan L.J."/>
            <person name="van de Weg E."/>
            <person name="Wang J.Y."/>
            <person name="Gao Z.S."/>
        </authorList>
    </citation>
    <scope>NUCLEOTIDE SEQUENCE [LARGE SCALE GENOMIC DNA]</scope>
    <source>
        <tissue evidence="3">Leaves</tissue>
    </source>
</reference>
<keyword evidence="1 2" id="KW-0732">Signal</keyword>
<organism evidence="3 4">
    <name type="scientific">Morella rubra</name>
    <name type="common">Chinese bayberry</name>
    <dbReference type="NCBI Taxonomy" id="262757"/>
    <lineage>
        <taxon>Eukaryota</taxon>
        <taxon>Viridiplantae</taxon>
        <taxon>Streptophyta</taxon>
        <taxon>Embryophyta</taxon>
        <taxon>Tracheophyta</taxon>
        <taxon>Spermatophyta</taxon>
        <taxon>Magnoliopsida</taxon>
        <taxon>eudicotyledons</taxon>
        <taxon>Gunneridae</taxon>
        <taxon>Pentapetalae</taxon>
        <taxon>rosids</taxon>
        <taxon>fabids</taxon>
        <taxon>Fagales</taxon>
        <taxon>Myricaceae</taxon>
        <taxon>Morella</taxon>
    </lineage>
</organism>
<evidence type="ECO:0008006" key="5">
    <source>
        <dbReference type="Google" id="ProtNLM"/>
    </source>
</evidence>
<sequence>MAAVAFVIIAASLLMGSTNLALAETDKGGVTSVCGKVLCQDCTQGWNEWVHGGKPIKGAKVSITCMDDRSRVAYYASDITDQLGQFEITVNKYIRGKKLNHKLCWVRLVSSPEPTCNILTDFAGGRRGVKLSLPTLVYRDIIKYTLGPFYFTSPLCDEPDTSDSDARDRVGGSHY</sequence>
<feature type="chain" id="PRO_5025495133" description="Pistil-specific extensin-like protein" evidence="2">
    <location>
        <begin position="24"/>
        <end position="175"/>
    </location>
</feature>
<dbReference type="Proteomes" id="UP000516437">
    <property type="component" value="Unassembled WGS sequence"/>
</dbReference>
<gene>
    <name evidence="3" type="ORF">CJ030_MR0G020455</name>
</gene>
<evidence type="ECO:0000313" key="3">
    <source>
        <dbReference type="EMBL" id="KAB1199551.1"/>
    </source>
</evidence>
<dbReference type="AlphaFoldDB" id="A0A6A1UGZ2"/>
<accession>A0A6A1UGZ2</accession>
<comment type="caution">
    <text evidence="3">The sequence shown here is derived from an EMBL/GenBank/DDBJ whole genome shotgun (WGS) entry which is preliminary data.</text>
</comment>